<protein>
    <submittedName>
        <fullName evidence="1">Uncharacterized protein</fullName>
    </submittedName>
</protein>
<evidence type="ECO:0000313" key="1">
    <source>
        <dbReference type="EMBL" id="SVE40024.1"/>
    </source>
</evidence>
<organism evidence="1">
    <name type="scientific">marine metagenome</name>
    <dbReference type="NCBI Taxonomy" id="408172"/>
    <lineage>
        <taxon>unclassified sequences</taxon>
        <taxon>metagenomes</taxon>
        <taxon>ecological metagenomes</taxon>
    </lineage>
</organism>
<sequence>MQPKRRVSANLGRTQHRDADEIYDGIHRRRGGTRRCPFYGGKKYPQYGPEAHDELNPDFPNPYVPIEQFDFAKKGDVWDLQAYCKVCYKVYRELRKQKARSQWVNSDGSDMSDDDIRQWFRDNVGPEMECSYGNHWEDPSA</sequence>
<reference evidence="1" key="1">
    <citation type="submission" date="2018-05" db="EMBL/GenBank/DDBJ databases">
        <authorList>
            <person name="Lanie J.A."/>
            <person name="Ng W.-L."/>
            <person name="Kazmierczak K.M."/>
            <person name="Andrzejewski T.M."/>
            <person name="Davidsen T.M."/>
            <person name="Wayne K.J."/>
            <person name="Tettelin H."/>
            <person name="Glass J.I."/>
            <person name="Rusch D."/>
            <person name="Podicherti R."/>
            <person name="Tsui H.-C.T."/>
            <person name="Winkler M.E."/>
        </authorList>
    </citation>
    <scope>NUCLEOTIDE SEQUENCE</scope>
</reference>
<accession>A0A383D6S2</accession>
<name>A0A383D6S2_9ZZZZ</name>
<dbReference type="AlphaFoldDB" id="A0A383D6S2"/>
<gene>
    <name evidence="1" type="ORF">METZ01_LOCUS492878</name>
</gene>
<feature type="non-terminal residue" evidence="1">
    <location>
        <position position="141"/>
    </location>
</feature>
<dbReference type="EMBL" id="UINC01214682">
    <property type="protein sequence ID" value="SVE40024.1"/>
    <property type="molecule type" value="Genomic_DNA"/>
</dbReference>
<proteinExistence type="predicted"/>